<dbReference type="PANTHER" id="PTHR20905:SF1">
    <property type="entry name" value="AT07410P-RELATED"/>
    <property type="match status" value="1"/>
</dbReference>
<dbReference type="STRING" id="34508.A0A4U5NZM5"/>
<gene>
    <name evidence="2" type="ORF">L596_013251</name>
</gene>
<dbReference type="InterPro" id="IPR000182">
    <property type="entry name" value="GNAT_dom"/>
</dbReference>
<dbReference type="GO" id="GO:0008080">
    <property type="term" value="F:N-acetyltransferase activity"/>
    <property type="evidence" value="ECO:0007669"/>
    <property type="project" value="TreeGrafter"/>
</dbReference>
<dbReference type="AlphaFoldDB" id="A0A4U5NZM5"/>
<keyword evidence="3" id="KW-1185">Reference proteome</keyword>
<evidence type="ECO:0000313" key="2">
    <source>
        <dbReference type="EMBL" id="TKR89098.1"/>
    </source>
</evidence>
<sequence>MQQLTLTQRFGCVLASGRRQLSTSRFELVSRYFPTMTDLQLVQLTHSDFNQSHKFLVDDFLVTEPLNLALNVTAEQTDQFFKDFLNVCLEDPISYGYKTQNNQIVAARFSYLLERPKETLRDPEGESGSHQFPEYGHRNIDEINEFVGELEDKIWEKVPSYWNRVMSVGIISVSQAYTRRGLGVKLINHNLEQLKELGCQGIVAEAIAYKSQQLFINKLGYEPIFEILHKDWLDENGKRVFNCTDETDRGILTCKEL</sequence>
<dbReference type="InterPro" id="IPR016181">
    <property type="entry name" value="Acyl_CoA_acyltransferase"/>
</dbReference>
<evidence type="ECO:0000259" key="1">
    <source>
        <dbReference type="PROSITE" id="PS51186"/>
    </source>
</evidence>
<dbReference type="PANTHER" id="PTHR20905">
    <property type="entry name" value="N-ACETYLTRANSFERASE-RELATED"/>
    <property type="match status" value="1"/>
</dbReference>
<dbReference type="PROSITE" id="PS51186">
    <property type="entry name" value="GNAT"/>
    <property type="match status" value="1"/>
</dbReference>
<feature type="domain" description="N-acetyltransferase" evidence="1">
    <location>
        <begin position="104"/>
        <end position="239"/>
    </location>
</feature>
<accession>A0A4U5NZM5</accession>
<dbReference type="OrthoDB" id="41532at2759"/>
<dbReference type="Gene3D" id="3.40.630.30">
    <property type="match status" value="1"/>
</dbReference>
<evidence type="ECO:0000313" key="3">
    <source>
        <dbReference type="Proteomes" id="UP000298663"/>
    </source>
</evidence>
<protein>
    <recommendedName>
        <fullName evidence="1">N-acetyltransferase domain-containing protein</fullName>
    </recommendedName>
</protein>
<dbReference type="EMBL" id="AZBU02000003">
    <property type="protein sequence ID" value="TKR89098.1"/>
    <property type="molecule type" value="Genomic_DNA"/>
</dbReference>
<reference evidence="2 3" key="2">
    <citation type="journal article" date="2019" name="G3 (Bethesda)">
        <title>Hybrid Assembly of the Genome of the Entomopathogenic Nematode Steinernema carpocapsae Identifies the X-Chromosome.</title>
        <authorList>
            <person name="Serra L."/>
            <person name="Macchietto M."/>
            <person name="Macias-Munoz A."/>
            <person name="McGill C.J."/>
            <person name="Rodriguez I.M."/>
            <person name="Rodriguez B."/>
            <person name="Murad R."/>
            <person name="Mortazavi A."/>
        </authorList>
    </citation>
    <scope>NUCLEOTIDE SEQUENCE [LARGE SCALE GENOMIC DNA]</scope>
    <source>
        <strain evidence="2 3">ALL</strain>
    </source>
</reference>
<proteinExistence type="predicted"/>
<dbReference type="CDD" id="cd04301">
    <property type="entry name" value="NAT_SF"/>
    <property type="match status" value="1"/>
</dbReference>
<dbReference type="Proteomes" id="UP000298663">
    <property type="component" value="Unassembled WGS sequence"/>
</dbReference>
<dbReference type="Pfam" id="PF00583">
    <property type="entry name" value="Acetyltransf_1"/>
    <property type="match status" value="1"/>
</dbReference>
<organism evidence="2 3">
    <name type="scientific">Steinernema carpocapsae</name>
    <name type="common">Entomopathogenic nematode</name>
    <dbReference type="NCBI Taxonomy" id="34508"/>
    <lineage>
        <taxon>Eukaryota</taxon>
        <taxon>Metazoa</taxon>
        <taxon>Ecdysozoa</taxon>
        <taxon>Nematoda</taxon>
        <taxon>Chromadorea</taxon>
        <taxon>Rhabditida</taxon>
        <taxon>Tylenchina</taxon>
        <taxon>Panagrolaimomorpha</taxon>
        <taxon>Strongyloidoidea</taxon>
        <taxon>Steinernematidae</taxon>
        <taxon>Steinernema</taxon>
    </lineage>
</organism>
<dbReference type="SUPFAM" id="SSF55729">
    <property type="entry name" value="Acyl-CoA N-acyltransferases (Nat)"/>
    <property type="match status" value="1"/>
</dbReference>
<comment type="caution">
    <text evidence="2">The sequence shown here is derived from an EMBL/GenBank/DDBJ whole genome shotgun (WGS) entry which is preliminary data.</text>
</comment>
<name>A0A4U5NZM5_STECR</name>
<reference evidence="2 3" key="1">
    <citation type="journal article" date="2015" name="Genome Biol.">
        <title>Comparative genomics of Steinernema reveals deeply conserved gene regulatory networks.</title>
        <authorList>
            <person name="Dillman A.R."/>
            <person name="Macchietto M."/>
            <person name="Porter C.F."/>
            <person name="Rogers A."/>
            <person name="Williams B."/>
            <person name="Antoshechkin I."/>
            <person name="Lee M.M."/>
            <person name="Goodwin Z."/>
            <person name="Lu X."/>
            <person name="Lewis E.E."/>
            <person name="Goodrich-Blair H."/>
            <person name="Stock S.P."/>
            <person name="Adams B.J."/>
            <person name="Sternberg P.W."/>
            <person name="Mortazavi A."/>
        </authorList>
    </citation>
    <scope>NUCLEOTIDE SEQUENCE [LARGE SCALE GENOMIC DNA]</scope>
    <source>
        <strain evidence="2 3">ALL</strain>
    </source>
</reference>